<dbReference type="Pfam" id="PF00211">
    <property type="entry name" value="Guanylate_cyc"/>
    <property type="match status" value="1"/>
</dbReference>
<dbReference type="InterPro" id="IPR050697">
    <property type="entry name" value="Adenylyl/Guanylyl_Cyclase_3/4"/>
</dbReference>
<dbReference type="GO" id="GO:0035556">
    <property type="term" value="P:intracellular signal transduction"/>
    <property type="evidence" value="ECO:0007669"/>
    <property type="project" value="InterPro"/>
</dbReference>
<feature type="domain" description="Guanylate cyclase" evidence="22">
    <location>
        <begin position="878"/>
        <end position="1022"/>
    </location>
</feature>
<protein>
    <recommendedName>
        <fullName evidence="6">adenylate cyclase</fullName>
        <ecNumber evidence="6">4.6.1.1</ecNumber>
    </recommendedName>
    <alternativeName>
        <fullName evidence="18">ATP pyrophosphate-lyase</fullName>
    </alternativeName>
    <alternativeName>
        <fullName evidence="19">Adenylyl cyclase</fullName>
    </alternativeName>
</protein>
<keyword evidence="8" id="KW-0479">Metal-binding</keyword>
<evidence type="ECO:0000256" key="9">
    <source>
        <dbReference type="ARBA" id="ARBA00022741"/>
    </source>
</evidence>
<evidence type="ECO:0000256" key="20">
    <source>
        <dbReference type="SAM" id="Phobius"/>
    </source>
</evidence>
<evidence type="ECO:0000256" key="10">
    <source>
        <dbReference type="ARBA" id="ARBA00022840"/>
    </source>
</evidence>
<dbReference type="PANTHER" id="PTHR43081">
    <property type="entry name" value="ADENYLATE CYCLASE, TERMINAL-DIFFERENTIATION SPECIFIC-RELATED"/>
    <property type="match status" value="1"/>
</dbReference>
<dbReference type="GO" id="GO:0016020">
    <property type="term" value="C:membrane"/>
    <property type="evidence" value="ECO:0007669"/>
    <property type="project" value="UniProtKB-SubCell"/>
</dbReference>
<evidence type="ECO:0000256" key="2">
    <source>
        <dbReference type="ARBA" id="ARBA00001946"/>
    </source>
</evidence>
<dbReference type="FunFam" id="3.30.70.1230:FF:000022">
    <property type="entry name" value="Receptor-type adenylate cyclase GRESAG 4, putative"/>
    <property type="match status" value="1"/>
</dbReference>
<dbReference type="GO" id="GO:0005524">
    <property type="term" value="F:ATP binding"/>
    <property type="evidence" value="ECO:0007669"/>
    <property type="project" value="UniProtKB-KW"/>
</dbReference>
<dbReference type="CDD" id="cd07302">
    <property type="entry name" value="CHD"/>
    <property type="match status" value="1"/>
</dbReference>
<dbReference type="InterPro" id="IPR036310">
    <property type="entry name" value="Smp-1-like_sf"/>
</dbReference>
<evidence type="ECO:0000256" key="6">
    <source>
        <dbReference type="ARBA" id="ARBA00012201"/>
    </source>
</evidence>
<comment type="similarity">
    <text evidence="5">Belongs to the adenylyl cyclase class-3 family.</text>
</comment>
<dbReference type="VEuPathDB" id="TriTrypDB:LtaPh_3632600"/>
<keyword evidence="14 20" id="KW-0472">Membrane</keyword>
<keyword evidence="12 20" id="KW-1133">Transmembrane helix</keyword>
<keyword evidence="24" id="KW-1185">Reference proteome</keyword>
<keyword evidence="13" id="KW-0115">cAMP biosynthesis</keyword>
<keyword evidence="17" id="KW-0456">Lyase</keyword>
<evidence type="ECO:0000256" key="19">
    <source>
        <dbReference type="ARBA" id="ARBA00032637"/>
    </source>
</evidence>
<comment type="caution">
    <text evidence="23">The sequence shown here is derived from an EMBL/GenBank/DDBJ whole genome shotgun (WGS) entry which is preliminary data.</text>
</comment>
<dbReference type="EC" id="4.6.1.1" evidence="6"/>
<evidence type="ECO:0000256" key="4">
    <source>
        <dbReference type="ARBA" id="ARBA00004141"/>
    </source>
</evidence>
<dbReference type="Gene3D" id="3.30.70.1230">
    <property type="entry name" value="Nucleotide cyclase"/>
    <property type="match status" value="1"/>
</dbReference>
<organism evidence="23 24">
    <name type="scientific">Leishmania tarentolae</name>
    <name type="common">Sauroleishmania tarentolae</name>
    <dbReference type="NCBI Taxonomy" id="5689"/>
    <lineage>
        <taxon>Eukaryota</taxon>
        <taxon>Discoba</taxon>
        <taxon>Euglenozoa</taxon>
        <taxon>Kinetoplastea</taxon>
        <taxon>Metakinetoplastina</taxon>
        <taxon>Trypanosomatida</taxon>
        <taxon>Trypanosomatidae</taxon>
        <taxon>Leishmaniinae</taxon>
        <taxon>Leishmania</taxon>
        <taxon>lizard Leishmania</taxon>
    </lineage>
</organism>
<dbReference type="PANTHER" id="PTHR43081:SF1">
    <property type="entry name" value="ADENYLATE CYCLASE, TERMINAL-DIFFERENTIATION SPECIFIC"/>
    <property type="match status" value="1"/>
</dbReference>
<dbReference type="Pfam" id="PF25493">
    <property type="entry name" value="Peripla_BP_A-cyclase"/>
    <property type="match status" value="1"/>
</dbReference>
<evidence type="ECO:0000256" key="16">
    <source>
        <dbReference type="ARBA" id="ARBA00023180"/>
    </source>
</evidence>
<feature type="transmembrane region" description="Helical" evidence="20">
    <location>
        <begin position="835"/>
        <end position="859"/>
    </location>
</feature>
<proteinExistence type="inferred from homology"/>
<evidence type="ECO:0000256" key="17">
    <source>
        <dbReference type="ARBA" id="ARBA00023239"/>
    </source>
</evidence>
<dbReference type="GO" id="GO:0006171">
    <property type="term" value="P:cAMP biosynthetic process"/>
    <property type="evidence" value="ECO:0007669"/>
    <property type="project" value="UniProtKB-KW"/>
</dbReference>
<evidence type="ECO:0000256" key="7">
    <source>
        <dbReference type="ARBA" id="ARBA00022692"/>
    </source>
</evidence>
<evidence type="ECO:0000256" key="15">
    <source>
        <dbReference type="ARBA" id="ARBA00023170"/>
    </source>
</evidence>
<evidence type="ECO:0000256" key="18">
    <source>
        <dbReference type="ARBA" id="ARBA00032597"/>
    </source>
</evidence>
<evidence type="ECO:0000256" key="12">
    <source>
        <dbReference type="ARBA" id="ARBA00022989"/>
    </source>
</evidence>
<dbReference type="InterPro" id="IPR013780">
    <property type="entry name" value="Glyco_hydro_b"/>
</dbReference>
<comment type="subcellular location">
    <subcellularLocation>
        <location evidence="4">Membrane</location>
        <topology evidence="4">Multi-pass membrane protein</topology>
    </subcellularLocation>
</comment>
<dbReference type="GO" id="GO:0046872">
    <property type="term" value="F:metal ion binding"/>
    <property type="evidence" value="ECO:0007669"/>
    <property type="project" value="UniProtKB-KW"/>
</dbReference>
<evidence type="ECO:0000256" key="3">
    <source>
        <dbReference type="ARBA" id="ARBA00002708"/>
    </source>
</evidence>
<evidence type="ECO:0000313" key="24">
    <source>
        <dbReference type="Proteomes" id="UP000419144"/>
    </source>
</evidence>
<dbReference type="InterPro" id="IPR057398">
    <property type="entry name" value="GRESAG4.1/3_peripasmic_2"/>
</dbReference>
<keyword evidence="7 20" id="KW-0812">Transmembrane</keyword>
<dbReference type="InterPro" id="IPR029787">
    <property type="entry name" value="Nucleotide_cyclase"/>
</dbReference>
<evidence type="ECO:0000256" key="1">
    <source>
        <dbReference type="ARBA" id="ARBA00001593"/>
    </source>
</evidence>
<keyword evidence="15" id="KW-0675">Receptor</keyword>
<sequence>MWQSLQLVMSHGKGSRTHPSGTPVVLLLLLLLCAPVSAQKDNINNAFDVECVLLHTTDSSETAMNAADATAKKASITCSRESLTNPSAWVPTDGSDGKLNVYMSMLPDKLLSSVVAAASSTRCTLVTSISEGVLDTRTSSRNVYFTNADPATEMLAVMSYVLIQKNPSSIGLVYMSSEAGEASVGSVVYKEFSKRISGLGYAGTILTYDALVGYNSVMFADFLKNLGGVAAVLFFVPAGRNANSMFADLLMTSPEVTLLIPSWLISTATSQYLAAVSPKVPASNIIVSSTNPHPDDTNFQASMTEFKNAYGSTAPSLAFSSADGIQAVAGWLTARATVATLQLHTLWTESPAQEHYFNGLQRQHVYTIGDDIVLGEYSSSCNVGGRMVLLYALEKMKAGDPDAYYGLISVPDANLMLKPWECRADDVVLNISKMVRAAYVMYQNSGANANYMTMQMDNMIPAAMLSASFTKTTIGPLESLDAASWKTALDSSPAVVVFGSSSVGVDKATVEKILLEPVFLQPTLYQNASNVVYLTATNEQQLGALAAWMSTSATSLNIYAVLRISDVSETAMERTLLRIMTYFNMPVKSIKTLSFSDTLSSSDLPTDGFVLLTGMIKSDIDTLTKHMQRNTAVRVILLFDEVTQWYNEIKDAFTPIASAGERLLFATNLPPWVRKKRDLSTFSEEFLNTAIGPEYHSPASMRGYLAVRVLSMLSNDAKSPSISALLETLYTKQVLQVNDLTLGPFQGTGCMYSTSSKKIKCASVLNGGACEIYIWSYSRMVSEVSTSISGPYVINLFGYLDDHFDSSTPGDGHNSTVNSTKEPEVITPESSESTIIIVVIVCVVVFAALAAVAIVYVVCAHDSRDNHNAPKEENEPVTLIFTDVENSTALWATVPLVMTSAMTLHHKLIRQLIIKYKCYEVKTIGDSFMIACKQPFNAVQLARDIQIELRQADWGSTVIDDTYASIKKPTGGTSTGEGEVSPWKGLRVRAGVHRGLVEVRFDDVTKGYDYYGNVVNTAARTEGISCGGQVICTSSVVEALTEEELSTVQFVSLGPHQLRGVAEPIEMYELRTVPGRVFPHNERSVNANPLASLAEDADVNADDNINLDINGILMQNTLSETAANVEPVVEVLDVYLSAYTIQQKIKILQRTCKSFCLPRPPRQMFASNEAYLDFLMLAVAMRTSAVINFRHKQLESGTLRSAAKAQDNAPVLEVVSYGDVPTEPRRRSSVFFSGVESPVAGEWKRQRSIMMDHSGENQSKNDNEEKSRTLVLGNDESLTVCSNTEVSFAEKCLESDLEAPMVYQNGSPSISGDEVRPCFESGNGLLFRVIDKATKRWAFYNDTVDCAMHIYFSVGRTSAVKWGPAVAGKVTQVESTGRYEGELIVAPLVTEVLMTGRVNGYTMRYCATPFGDAE</sequence>
<evidence type="ECO:0000256" key="8">
    <source>
        <dbReference type="ARBA" id="ARBA00022723"/>
    </source>
</evidence>
<comment type="function">
    <text evidence="3">Could act as a receptor for an unknown ligand.</text>
</comment>
<gene>
    <name evidence="23" type="ORF">LtaPh_3632600</name>
</gene>
<evidence type="ECO:0000256" key="21">
    <source>
        <dbReference type="SAM" id="SignalP"/>
    </source>
</evidence>
<accession>A0A640L0T1</accession>
<evidence type="ECO:0000256" key="5">
    <source>
        <dbReference type="ARBA" id="ARBA00005381"/>
    </source>
</evidence>
<evidence type="ECO:0000259" key="22">
    <source>
        <dbReference type="PROSITE" id="PS50125"/>
    </source>
</evidence>
<keyword evidence="16" id="KW-0325">Glycoprotein</keyword>
<dbReference type="GO" id="GO:0004016">
    <property type="term" value="F:adenylate cyclase activity"/>
    <property type="evidence" value="ECO:0007669"/>
    <property type="project" value="UniProtKB-EC"/>
</dbReference>
<evidence type="ECO:0000256" key="14">
    <source>
        <dbReference type="ARBA" id="ARBA00023136"/>
    </source>
</evidence>
<dbReference type="EMBL" id="BLBS01000057">
    <property type="protein sequence ID" value="GET93399.1"/>
    <property type="molecule type" value="Genomic_DNA"/>
</dbReference>
<keyword evidence="21" id="KW-0732">Signal</keyword>
<comment type="cofactor">
    <cofactor evidence="2">
        <name>Mg(2+)</name>
        <dbReference type="ChEBI" id="CHEBI:18420"/>
    </cofactor>
</comment>
<keyword evidence="10" id="KW-0067">ATP-binding</keyword>
<evidence type="ECO:0000256" key="11">
    <source>
        <dbReference type="ARBA" id="ARBA00022842"/>
    </source>
</evidence>
<dbReference type="SMART" id="SM00044">
    <property type="entry name" value="CYCc"/>
    <property type="match status" value="1"/>
</dbReference>
<dbReference type="SUPFAM" id="SSF101601">
    <property type="entry name" value="Smp-1-like"/>
    <property type="match status" value="1"/>
</dbReference>
<dbReference type="SUPFAM" id="SSF55073">
    <property type="entry name" value="Nucleotide cyclase"/>
    <property type="match status" value="1"/>
</dbReference>
<dbReference type="InterPro" id="IPR001054">
    <property type="entry name" value="A/G_cyclase"/>
</dbReference>
<keyword evidence="9" id="KW-0547">Nucleotide-binding</keyword>
<evidence type="ECO:0000256" key="13">
    <source>
        <dbReference type="ARBA" id="ARBA00022998"/>
    </source>
</evidence>
<dbReference type="Gene3D" id="2.60.40.1180">
    <property type="entry name" value="Golgi alpha-mannosidase II"/>
    <property type="match status" value="1"/>
</dbReference>
<keyword evidence="11" id="KW-0460">Magnesium</keyword>
<name>A0A640L0T1_LEITA</name>
<dbReference type="PROSITE" id="PS50125">
    <property type="entry name" value="GUANYLATE_CYCLASE_2"/>
    <property type="match status" value="1"/>
</dbReference>
<evidence type="ECO:0000313" key="23">
    <source>
        <dbReference type="EMBL" id="GET93399.1"/>
    </source>
</evidence>
<comment type="catalytic activity">
    <reaction evidence="1">
        <text>ATP = 3',5'-cyclic AMP + diphosphate</text>
        <dbReference type="Rhea" id="RHEA:15389"/>
        <dbReference type="ChEBI" id="CHEBI:30616"/>
        <dbReference type="ChEBI" id="CHEBI:33019"/>
        <dbReference type="ChEBI" id="CHEBI:58165"/>
        <dbReference type="EC" id="4.6.1.1"/>
    </reaction>
</comment>
<dbReference type="InterPro" id="IPR015232">
    <property type="entry name" value="DUF1935"/>
</dbReference>
<dbReference type="Proteomes" id="UP000419144">
    <property type="component" value="Unassembled WGS sequence"/>
</dbReference>
<dbReference type="OrthoDB" id="2021138at2759"/>
<feature type="signal peptide" evidence="21">
    <location>
        <begin position="1"/>
        <end position="38"/>
    </location>
</feature>
<dbReference type="Pfam" id="PF09149">
    <property type="entry name" value="DUF1935"/>
    <property type="match status" value="1"/>
</dbReference>
<reference evidence="23" key="1">
    <citation type="submission" date="2019-11" db="EMBL/GenBank/DDBJ databases">
        <title>Leishmania tarentolae CDS.</title>
        <authorList>
            <person name="Goto Y."/>
            <person name="Yamagishi J."/>
        </authorList>
    </citation>
    <scope>NUCLEOTIDE SEQUENCE [LARGE SCALE GENOMIC DNA]</scope>
    <source>
        <strain evidence="23">Parrot Tar II</strain>
    </source>
</reference>
<feature type="chain" id="PRO_5024909880" description="adenylate cyclase" evidence="21">
    <location>
        <begin position="39"/>
        <end position="1414"/>
    </location>
</feature>